<evidence type="ECO:0000313" key="7">
    <source>
        <dbReference type="EMBL" id="KAF4672336.1"/>
    </source>
</evidence>
<evidence type="ECO:0000256" key="1">
    <source>
        <dbReference type="ARBA" id="ARBA00004141"/>
    </source>
</evidence>
<accession>A0A7J6MLK7</accession>
<dbReference type="PANTHER" id="PTHR22950:SF349">
    <property type="entry name" value="AMINO ACID TRANSPORTER TRANSMEMBRANE DOMAIN-CONTAINING PROTEIN"/>
    <property type="match status" value="1"/>
</dbReference>
<dbReference type="EMBL" id="JABANN010000080">
    <property type="protein sequence ID" value="KAF4672336.1"/>
    <property type="molecule type" value="Genomic_DNA"/>
</dbReference>
<feature type="domain" description="Amino acid transporter transmembrane" evidence="6">
    <location>
        <begin position="75"/>
        <end position="484"/>
    </location>
</feature>
<evidence type="ECO:0000313" key="8">
    <source>
        <dbReference type="Proteomes" id="UP000572268"/>
    </source>
</evidence>
<dbReference type="GO" id="GO:0005774">
    <property type="term" value="C:vacuolar membrane"/>
    <property type="evidence" value="ECO:0007669"/>
    <property type="project" value="TreeGrafter"/>
</dbReference>
<evidence type="ECO:0000256" key="4">
    <source>
        <dbReference type="ARBA" id="ARBA00023136"/>
    </source>
</evidence>
<feature type="transmembrane region" description="Helical" evidence="5">
    <location>
        <begin position="430"/>
        <end position="454"/>
    </location>
</feature>
<proteinExistence type="predicted"/>
<keyword evidence="4 5" id="KW-0472">Membrane</keyword>
<reference evidence="7 8" key="1">
    <citation type="submission" date="2020-04" db="EMBL/GenBank/DDBJ databases">
        <title>Perkinsus olseni comparative genomics.</title>
        <authorList>
            <person name="Bogema D.R."/>
        </authorList>
    </citation>
    <scope>NUCLEOTIDE SEQUENCE [LARGE SCALE GENOMIC DNA]</scope>
    <source>
        <strain evidence="7">ATCC PRA-31</strain>
    </source>
</reference>
<evidence type="ECO:0000256" key="5">
    <source>
        <dbReference type="SAM" id="Phobius"/>
    </source>
</evidence>
<feature type="transmembrane region" description="Helical" evidence="5">
    <location>
        <begin position="169"/>
        <end position="192"/>
    </location>
</feature>
<name>A0A7J6MLK7_PEROL</name>
<feature type="transmembrane region" description="Helical" evidence="5">
    <location>
        <begin position="280"/>
        <end position="300"/>
    </location>
</feature>
<evidence type="ECO:0000256" key="3">
    <source>
        <dbReference type="ARBA" id="ARBA00022989"/>
    </source>
</evidence>
<feature type="transmembrane region" description="Helical" evidence="5">
    <location>
        <begin position="100"/>
        <end position="121"/>
    </location>
</feature>
<dbReference type="AlphaFoldDB" id="A0A7J6MLK7"/>
<organism evidence="7 8">
    <name type="scientific">Perkinsus olseni</name>
    <name type="common">Perkinsus atlanticus</name>
    <dbReference type="NCBI Taxonomy" id="32597"/>
    <lineage>
        <taxon>Eukaryota</taxon>
        <taxon>Sar</taxon>
        <taxon>Alveolata</taxon>
        <taxon>Perkinsozoa</taxon>
        <taxon>Perkinsea</taxon>
        <taxon>Perkinsida</taxon>
        <taxon>Perkinsidae</taxon>
        <taxon>Perkinsus</taxon>
    </lineage>
</organism>
<feature type="transmembrane region" description="Helical" evidence="5">
    <location>
        <begin position="224"/>
        <end position="248"/>
    </location>
</feature>
<keyword evidence="3 5" id="KW-1133">Transmembrane helix</keyword>
<keyword evidence="2 5" id="KW-0812">Transmembrane</keyword>
<dbReference type="PANTHER" id="PTHR22950">
    <property type="entry name" value="AMINO ACID TRANSPORTER"/>
    <property type="match status" value="1"/>
</dbReference>
<protein>
    <recommendedName>
        <fullName evidence="6">Amino acid transporter transmembrane domain-containing protein</fullName>
    </recommendedName>
</protein>
<feature type="transmembrane region" description="Helical" evidence="5">
    <location>
        <begin position="312"/>
        <end position="339"/>
    </location>
</feature>
<dbReference type="Proteomes" id="UP000572268">
    <property type="component" value="Unassembled WGS sequence"/>
</dbReference>
<dbReference type="InterPro" id="IPR013057">
    <property type="entry name" value="AA_transpt_TM"/>
</dbReference>
<dbReference type="GO" id="GO:0015179">
    <property type="term" value="F:L-amino acid transmembrane transporter activity"/>
    <property type="evidence" value="ECO:0007669"/>
    <property type="project" value="TreeGrafter"/>
</dbReference>
<sequence length="501" mass="52261">MSSNLAVPLVVTEEVGPKQSPNNRQSVIISPTHVTAAMQSSRQYRLSKQSSGISIESSSTSGEWHTAGGVGGAGQLSAFFNTANMCVGIGILALPKALEFSGWALGVISLLVIAALTFYSVRLIVAVSAHLALQDIENNDEYPSQRGGRVVTPGYAEVVRRCLGSSAGALVTALLCVSQLGANTAYLIFIASSLKTHFQISMKSSLLGCIAVLSPICCLRSVKLLSLVSLVGIVCMAVGLIAAAFWAITAVVDTPEDDDDAAAALLSPALNAANWETYPLFLGIASLSFEGVAAMALPIENSMATPAKFPNVLGYAVVLILILNLLFSCVMVVAVSSISDDVPGVITRAMPEGSTISRVVSACLSLELLCTYPGNAIPLFKLLERSTAAGRVFGGMRRLARVTYFSIIRIVVVAFTGVTAFVLADAFDVFLSLVGSVANASVLFVFPGMCFVASSTHEDDKRRYRWAAGLVVAFGLTAAVVGTAIGARTALQGILPAGHSS</sequence>
<feature type="transmembrane region" description="Helical" evidence="5">
    <location>
        <begin position="359"/>
        <end position="383"/>
    </location>
</feature>
<dbReference type="Pfam" id="PF01490">
    <property type="entry name" value="Aa_trans"/>
    <property type="match status" value="1"/>
</dbReference>
<evidence type="ECO:0000259" key="6">
    <source>
        <dbReference type="Pfam" id="PF01490"/>
    </source>
</evidence>
<gene>
    <name evidence="7" type="ORF">FOL46_009164</name>
</gene>
<feature type="transmembrane region" description="Helical" evidence="5">
    <location>
        <begin position="404"/>
        <end position="424"/>
    </location>
</feature>
<feature type="transmembrane region" description="Helical" evidence="5">
    <location>
        <begin position="466"/>
        <end position="487"/>
    </location>
</feature>
<comment type="subcellular location">
    <subcellularLocation>
        <location evidence="1">Membrane</location>
        <topology evidence="1">Multi-pass membrane protein</topology>
    </subcellularLocation>
</comment>
<feature type="transmembrane region" description="Helical" evidence="5">
    <location>
        <begin position="198"/>
        <end position="217"/>
    </location>
</feature>
<comment type="caution">
    <text evidence="7">The sequence shown here is derived from an EMBL/GenBank/DDBJ whole genome shotgun (WGS) entry which is preliminary data.</text>
</comment>
<evidence type="ECO:0000256" key="2">
    <source>
        <dbReference type="ARBA" id="ARBA00022692"/>
    </source>
</evidence>